<protein>
    <submittedName>
        <fullName evidence="3">Uncharacterized protein</fullName>
    </submittedName>
</protein>
<feature type="chain" id="PRO_5045117575" evidence="2">
    <location>
        <begin position="28"/>
        <end position="71"/>
    </location>
</feature>
<organism evidence="3 4">
    <name type="scientific">Streptomonospora halophila</name>
    <dbReference type="NCBI Taxonomy" id="427369"/>
    <lineage>
        <taxon>Bacteria</taxon>
        <taxon>Bacillati</taxon>
        <taxon>Actinomycetota</taxon>
        <taxon>Actinomycetes</taxon>
        <taxon>Streptosporangiales</taxon>
        <taxon>Nocardiopsidaceae</taxon>
        <taxon>Streptomonospora</taxon>
    </lineage>
</organism>
<evidence type="ECO:0000313" key="3">
    <source>
        <dbReference type="EMBL" id="GAA4956923.1"/>
    </source>
</evidence>
<feature type="compositionally biased region" description="Acidic residues" evidence="1">
    <location>
        <begin position="33"/>
        <end position="71"/>
    </location>
</feature>
<keyword evidence="4" id="KW-1185">Reference proteome</keyword>
<dbReference type="Proteomes" id="UP001499993">
    <property type="component" value="Unassembled WGS sequence"/>
</dbReference>
<sequence length="71" mass="7087">MHTRNVGTLRRLVAAGAIGLAAVFSLAACNDDSGGDGEDSQQQEEGEGGEGEGEDGGEDGENEDGEDGGGY</sequence>
<dbReference type="PROSITE" id="PS51257">
    <property type="entry name" value="PROKAR_LIPOPROTEIN"/>
    <property type="match status" value="1"/>
</dbReference>
<dbReference type="RefSeq" id="WP_344148664.1">
    <property type="nucleotide sequence ID" value="NZ_BAABIK010000044.1"/>
</dbReference>
<comment type="caution">
    <text evidence="3">The sequence shown here is derived from an EMBL/GenBank/DDBJ whole genome shotgun (WGS) entry which is preliminary data.</text>
</comment>
<gene>
    <name evidence="3" type="ORF">GCM10023224_48480</name>
</gene>
<feature type="signal peptide" evidence="2">
    <location>
        <begin position="1"/>
        <end position="27"/>
    </location>
</feature>
<name>A0ABP9GYW0_9ACTN</name>
<proteinExistence type="predicted"/>
<dbReference type="EMBL" id="BAABIK010000044">
    <property type="protein sequence ID" value="GAA4956923.1"/>
    <property type="molecule type" value="Genomic_DNA"/>
</dbReference>
<evidence type="ECO:0000256" key="2">
    <source>
        <dbReference type="SAM" id="SignalP"/>
    </source>
</evidence>
<accession>A0ABP9GYW0</accession>
<evidence type="ECO:0000256" key="1">
    <source>
        <dbReference type="SAM" id="MobiDB-lite"/>
    </source>
</evidence>
<evidence type="ECO:0000313" key="4">
    <source>
        <dbReference type="Proteomes" id="UP001499993"/>
    </source>
</evidence>
<feature type="region of interest" description="Disordered" evidence="1">
    <location>
        <begin position="28"/>
        <end position="71"/>
    </location>
</feature>
<keyword evidence="2" id="KW-0732">Signal</keyword>
<reference evidence="4" key="1">
    <citation type="journal article" date="2019" name="Int. J. Syst. Evol. Microbiol.">
        <title>The Global Catalogue of Microorganisms (GCM) 10K type strain sequencing project: providing services to taxonomists for standard genome sequencing and annotation.</title>
        <authorList>
            <consortium name="The Broad Institute Genomics Platform"/>
            <consortium name="The Broad Institute Genome Sequencing Center for Infectious Disease"/>
            <person name="Wu L."/>
            <person name="Ma J."/>
        </authorList>
    </citation>
    <scope>NUCLEOTIDE SEQUENCE [LARGE SCALE GENOMIC DNA]</scope>
    <source>
        <strain evidence="4">JCM 18123</strain>
    </source>
</reference>